<dbReference type="OrthoDB" id="9813817at2"/>
<sequence>MKFDMEKQKEGQLKIELSPEVAQGEYANLAVITHSSAEFVMDFIRMLPNLPQANVKSRIIMAPEHAKRLMNALRENIDKYERVFGGIRLNEPPGQNGRTATPFGMPEGKA</sequence>
<proteinExistence type="predicted"/>
<dbReference type="AlphaFoldDB" id="A0A5P8E8E1"/>
<dbReference type="KEGG" id="alq:C7Y71_009460"/>
<feature type="region of interest" description="Disordered" evidence="1">
    <location>
        <begin position="88"/>
        <end position="110"/>
    </location>
</feature>
<gene>
    <name evidence="2" type="ORF">C7Y71_009460</name>
</gene>
<organism evidence="2 3">
    <name type="scientific">Pseudoprevotella muciniphila</name>
    <dbReference type="NCBI Taxonomy" id="2133944"/>
    <lineage>
        <taxon>Bacteria</taxon>
        <taxon>Pseudomonadati</taxon>
        <taxon>Bacteroidota</taxon>
        <taxon>Bacteroidia</taxon>
        <taxon>Bacteroidales</taxon>
        <taxon>Prevotellaceae</taxon>
        <taxon>Pseudoprevotella</taxon>
    </lineage>
</organism>
<dbReference type="InterPro" id="IPR021857">
    <property type="entry name" value="DUF3467"/>
</dbReference>
<reference evidence="2 3" key="1">
    <citation type="submission" date="2018-11" db="EMBL/GenBank/DDBJ databases">
        <authorList>
            <person name="Na S.W."/>
            <person name="Baik M."/>
        </authorList>
    </citation>
    <scope>NUCLEOTIDE SEQUENCE [LARGE SCALE GENOMIC DNA]</scope>
    <source>
        <strain evidence="2 3">E39</strain>
    </source>
</reference>
<protein>
    <submittedName>
        <fullName evidence="2">DUF3467 domain-containing protein</fullName>
    </submittedName>
</protein>
<evidence type="ECO:0000313" key="2">
    <source>
        <dbReference type="EMBL" id="QFQ13214.1"/>
    </source>
</evidence>
<dbReference type="Proteomes" id="UP000249375">
    <property type="component" value="Chromosome"/>
</dbReference>
<keyword evidence="3" id="KW-1185">Reference proteome</keyword>
<dbReference type="Pfam" id="PF11950">
    <property type="entry name" value="DUF3467"/>
    <property type="match status" value="1"/>
</dbReference>
<dbReference type="EMBL" id="CP033459">
    <property type="protein sequence ID" value="QFQ13214.1"/>
    <property type="molecule type" value="Genomic_DNA"/>
</dbReference>
<name>A0A5P8E8E1_9BACT</name>
<evidence type="ECO:0000313" key="3">
    <source>
        <dbReference type="Proteomes" id="UP000249375"/>
    </source>
</evidence>
<evidence type="ECO:0000256" key="1">
    <source>
        <dbReference type="SAM" id="MobiDB-lite"/>
    </source>
</evidence>
<accession>A0A5P8E8E1</accession>